<reference evidence="2 3" key="1">
    <citation type="submission" date="2019-03" db="EMBL/GenBank/DDBJ databases">
        <authorList>
            <person name="Gaulin E."/>
            <person name="Dumas B."/>
        </authorList>
    </citation>
    <scope>NUCLEOTIDE SEQUENCE [LARGE SCALE GENOMIC DNA]</scope>
    <source>
        <strain evidence="2">CBS 568.67</strain>
    </source>
</reference>
<dbReference type="CDD" id="cd07067">
    <property type="entry name" value="HP_PGM_like"/>
    <property type="match status" value="1"/>
</dbReference>
<dbReference type="Gene3D" id="3.40.50.1240">
    <property type="entry name" value="Phosphoglycerate mutase-like"/>
    <property type="match status" value="1"/>
</dbReference>
<dbReference type="InterPro" id="IPR029033">
    <property type="entry name" value="His_PPase_superfam"/>
</dbReference>
<dbReference type="GO" id="GO:0005737">
    <property type="term" value="C:cytoplasm"/>
    <property type="evidence" value="ECO:0007669"/>
    <property type="project" value="TreeGrafter"/>
</dbReference>
<dbReference type="EMBL" id="CAADRA010005236">
    <property type="protein sequence ID" value="VFT87406.1"/>
    <property type="molecule type" value="Genomic_DNA"/>
</dbReference>
<accession>A0A485KQL4</accession>
<dbReference type="GO" id="GO:0016791">
    <property type="term" value="F:phosphatase activity"/>
    <property type="evidence" value="ECO:0007669"/>
    <property type="project" value="TreeGrafter"/>
</dbReference>
<reference evidence="1" key="2">
    <citation type="submission" date="2019-06" db="EMBL/GenBank/DDBJ databases">
        <title>Genomics analysis of Aphanomyces spp. identifies a new class of oomycete effector associated with host adaptation.</title>
        <authorList>
            <person name="Gaulin E."/>
        </authorList>
    </citation>
    <scope>NUCLEOTIDE SEQUENCE</scope>
    <source>
        <strain evidence="1">CBS 578.67</strain>
    </source>
</reference>
<evidence type="ECO:0000313" key="3">
    <source>
        <dbReference type="Proteomes" id="UP000332933"/>
    </source>
</evidence>
<evidence type="ECO:0000313" key="1">
    <source>
        <dbReference type="EMBL" id="KAF0698856.1"/>
    </source>
</evidence>
<dbReference type="AlphaFoldDB" id="A0A485KQL4"/>
<dbReference type="PANTHER" id="PTHR48100">
    <property type="entry name" value="BROAD-SPECIFICITY PHOSPHATASE YOR283W-RELATED"/>
    <property type="match status" value="1"/>
</dbReference>
<dbReference type="SMART" id="SM00855">
    <property type="entry name" value="PGAM"/>
    <property type="match status" value="1"/>
</dbReference>
<name>A0A485KQL4_9STRA</name>
<organism evidence="2 3">
    <name type="scientific">Aphanomyces stellatus</name>
    <dbReference type="NCBI Taxonomy" id="120398"/>
    <lineage>
        <taxon>Eukaryota</taxon>
        <taxon>Sar</taxon>
        <taxon>Stramenopiles</taxon>
        <taxon>Oomycota</taxon>
        <taxon>Saprolegniomycetes</taxon>
        <taxon>Saprolegniales</taxon>
        <taxon>Verrucalvaceae</taxon>
        <taxon>Aphanomyces</taxon>
    </lineage>
</organism>
<gene>
    <name evidence="2" type="primary">Aste57867_10533</name>
    <name evidence="1" type="ORF">As57867_010493</name>
    <name evidence="2" type="ORF">ASTE57867_10533</name>
</gene>
<dbReference type="PANTHER" id="PTHR48100:SF1">
    <property type="entry name" value="HISTIDINE PHOSPHATASE FAMILY PROTEIN-RELATED"/>
    <property type="match status" value="1"/>
</dbReference>
<dbReference type="Proteomes" id="UP000332933">
    <property type="component" value="Unassembled WGS sequence"/>
</dbReference>
<evidence type="ECO:0000313" key="2">
    <source>
        <dbReference type="EMBL" id="VFT87406.1"/>
    </source>
</evidence>
<dbReference type="InterPro" id="IPR013078">
    <property type="entry name" value="His_Pase_superF_clade-1"/>
</dbReference>
<keyword evidence="3" id="KW-1185">Reference proteome</keyword>
<protein>
    <submittedName>
        <fullName evidence="2">Aste57867_10533 protein</fullName>
    </submittedName>
</protein>
<proteinExistence type="predicted"/>
<dbReference type="SUPFAM" id="SSF53254">
    <property type="entry name" value="Phosphoglycerate mutase-like"/>
    <property type="match status" value="1"/>
</dbReference>
<dbReference type="EMBL" id="VJMH01005215">
    <property type="protein sequence ID" value="KAF0698856.1"/>
    <property type="molecule type" value="Genomic_DNA"/>
</dbReference>
<dbReference type="Pfam" id="PF00300">
    <property type="entry name" value="His_Phos_1"/>
    <property type="match status" value="1"/>
</dbReference>
<dbReference type="InterPro" id="IPR050275">
    <property type="entry name" value="PGM_Phosphatase"/>
</dbReference>
<sequence>MWNESLPAPAAATPPQFQIVPGQFSYDDASRKNTLFDHYTRVPSSWDAFRHQAIFDDRSVKVLYFIRHAEGHHNAAERLYGTEKWDASISMLDDYLDAALNDAGIADAQTRSIFMKAELDGGMPLDRIVVSPLTRTVQTATHYFNLTTATPSLFAVSAVEMCRETLGVHTCDKRRPTSALAHAFPYVNWSGIAHEDDPLWDALHRETDGEIELRCRRFLDEVFTTMPETHIAVVSHGGFIRACMNVLVMPSYKPRNCEVVPVVIQRRAVAVAVADEDDAFHLPAAALALLVVVLSLRCLRCNLFF</sequence>
<dbReference type="OrthoDB" id="496981at2759"/>